<dbReference type="FunFam" id="3.40.50.720:FF:000084">
    <property type="entry name" value="Short-chain dehydrogenase reductase"/>
    <property type="match status" value="1"/>
</dbReference>
<protein>
    <submittedName>
        <fullName evidence="3">Glucose 1-dehydrogenase</fullName>
        <ecNumber evidence="3">1.1.1.47</ecNumber>
    </submittedName>
</protein>
<dbReference type="Pfam" id="PF13561">
    <property type="entry name" value="adh_short_C2"/>
    <property type="match status" value="1"/>
</dbReference>
<dbReference type="RefSeq" id="WP_172161050.1">
    <property type="nucleotide sequence ID" value="NZ_WOEZ01000027.1"/>
</dbReference>
<comment type="caution">
    <text evidence="3">The sequence shown here is derived from an EMBL/GenBank/DDBJ whole genome shotgun (WGS) entry which is preliminary data.</text>
</comment>
<dbReference type="PANTHER" id="PTHR24321:SF15">
    <property type="entry name" value="OXIDOREDUCTASE UCPA"/>
    <property type="match status" value="1"/>
</dbReference>
<dbReference type="EC" id="1.1.1.47" evidence="3"/>
<organism evidence="3 4">
    <name type="scientific">Paraburkholderia elongata</name>
    <dbReference type="NCBI Taxonomy" id="2675747"/>
    <lineage>
        <taxon>Bacteria</taxon>
        <taxon>Pseudomonadati</taxon>
        <taxon>Pseudomonadota</taxon>
        <taxon>Betaproteobacteria</taxon>
        <taxon>Burkholderiales</taxon>
        <taxon>Burkholderiaceae</taxon>
        <taxon>Paraburkholderia</taxon>
    </lineage>
</organism>
<evidence type="ECO:0000313" key="3">
    <source>
        <dbReference type="EMBL" id="NPT53983.1"/>
    </source>
</evidence>
<dbReference type="Gene3D" id="3.40.50.720">
    <property type="entry name" value="NAD(P)-binding Rossmann-like Domain"/>
    <property type="match status" value="1"/>
</dbReference>
<dbReference type="PRINTS" id="PR00081">
    <property type="entry name" value="GDHRDH"/>
</dbReference>
<evidence type="ECO:0000256" key="1">
    <source>
        <dbReference type="ARBA" id="ARBA00006484"/>
    </source>
</evidence>
<dbReference type="AlphaFoldDB" id="A0A972SFL8"/>
<dbReference type="EMBL" id="WOEZ01000027">
    <property type="protein sequence ID" value="NPT53983.1"/>
    <property type="molecule type" value="Genomic_DNA"/>
</dbReference>
<sequence>MPYPKTFHQRLAGKVAIVTGAGSQDDGVGTGKAIACVFAREGASVCLVDQNEERAAGTLAMIIEVGGKAFVCAADVTDNDACARVVAATVERYGALHVLVNNVGVAGPGGRFETLDEASWDRIVDVNLKSAFLMCRSAAPQLVAGGGGAVVNVSSTAGIRSHGTAAYGPSKAGMIALTRELAVVYGRDGMRANAIAPGHIFTPMVESMLDEEAKERRIKVAPLAIEGDAWDVALAALFLASDEARFITGVCLPVDGGVTEIAALRAYELMQP</sequence>
<dbReference type="PANTHER" id="PTHR24321">
    <property type="entry name" value="DEHYDROGENASES, SHORT CHAIN"/>
    <property type="match status" value="1"/>
</dbReference>
<evidence type="ECO:0000256" key="2">
    <source>
        <dbReference type="ARBA" id="ARBA00023002"/>
    </source>
</evidence>
<dbReference type="InterPro" id="IPR002347">
    <property type="entry name" value="SDR_fam"/>
</dbReference>
<keyword evidence="4" id="KW-1185">Reference proteome</keyword>
<dbReference type="PRINTS" id="PR00080">
    <property type="entry name" value="SDRFAMILY"/>
</dbReference>
<proteinExistence type="inferred from homology"/>
<dbReference type="Proteomes" id="UP000655523">
    <property type="component" value="Unassembled WGS sequence"/>
</dbReference>
<dbReference type="SUPFAM" id="SSF51735">
    <property type="entry name" value="NAD(P)-binding Rossmann-fold domains"/>
    <property type="match status" value="1"/>
</dbReference>
<name>A0A972SFL8_9BURK</name>
<comment type="similarity">
    <text evidence="1">Belongs to the short-chain dehydrogenases/reductases (SDR) family.</text>
</comment>
<evidence type="ECO:0000313" key="4">
    <source>
        <dbReference type="Proteomes" id="UP000655523"/>
    </source>
</evidence>
<dbReference type="InterPro" id="IPR036291">
    <property type="entry name" value="NAD(P)-bd_dom_sf"/>
</dbReference>
<reference evidence="3 4" key="1">
    <citation type="submission" date="2019-11" db="EMBL/GenBank/DDBJ databases">
        <title>Metabolism of dissolved organic matter in forest soils.</title>
        <authorList>
            <person name="Cyle K.T."/>
            <person name="Wilhelm R.C."/>
            <person name="Martinez C.E."/>
        </authorList>
    </citation>
    <scope>NUCLEOTIDE SEQUENCE [LARGE SCALE GENOMIC DNA]</scope>
    <source>
        <strain evidence="3 4">5N</strain>
    </source>
</reference>
<dbReference type="CDD" id="cd05233">
    <property type="entry name" value="SDR_c"/>
    <property type="match status" value="1"/>
</dbReference>
<dbReference type="GO" id="GO:0047936">
    <property type="term" value="F:glucose 1-dehydrogenase [NAD(P)+] activity"/>
    <property type="evidence" value="ECO:0007669"/>
    <property type="project" value="UniProtKB-EC"/>
</dbReference>
<gene>
    <name evidence="3" type="ORF">GNZ13_05015</name>
</gene>
<keyword evidence="2 3" id="KW-0560">Oxidoreductase</keyword>
<dbReference type="NCBIfam" id="NF005559">
    <property type="entry name" value="PRK07231.1"/>
    <property type="match status" value="1"/>
</dbReference>
<accession>A0A972SFL8</accession>